<proteinExistence type="predicted"/>
<evidence type="ECO:0000313" key="6">
    <source>
        <dbReference type="EMBL" id="KAH7053359.1"/>
    </source>
</evidence>
<evidence type="ECO:0000256" key="4">
    <source>
        <dbReference type="ARBA" id="ARBA00023136"/>
    </source>
</evidence>
<comment type="caution">
    <text evidence="6">The sequence shown here is derived from an EMBL/GenBank/DDBJ whole genome shotgun (WGS) entry which is preliminary data.</text>
</comment>
<evidence type="ECO:0000256" key="1">
    <source>
        <dbReference type="ARBA" id="ARBA00004370"/>
    </source>
</evidence>
<gene>
    <name evidence="6" type="ORF">B0J12DRAFT_659668</name>
</gene>
<sequence length="167" mass="18130">MATSASPGLFSTLRPFGIPPTPILSVILTYGINAVATPRMYYSSHLLGENNKDPASLIYRAEQEKGAVSPEQRTKIIRSKGATANLAENLPLFLVATLVGWLGGVAPEYQNLYHLTWFVSRAIYKWAYLQGNGTLRSIVFNVAFAANITMLIIGGNALHAKTSIFTA</sequence>
<keyword evidence="3 5" id="KW-1133">Transmembrane helix</keyword>
<keyword evidence="2 5" id="KW-0812">Transmembrane</keyword>
<evidence type="ECO:0000256" key="5">
    <source>
        <dbReference type="SAM" id="Phobius"/>
    </source>
</evidence>
<dbReference type="Gene3D" id="1.20.120.550">
    <property type="entry name" value="Membrane associated eicosanoid/glutathione metabolism-like domain"/>
    <property type="match status" value="1"/>
</dbReference>
<dbReference type="PANTHER" id="PTHR35371:SF1">
    <property type="entry name" value="BLR7753 PROTEIN"/>
    <property type="match status" value="1"/>
</dbReference>
<name>A0ABQ8GEH4_9PEZI</name>
<dbReference type="InterPro" id="IPR001129">
    <property type="entry name" value="Membr-assoc_MAPEG"/>
</dbReference>
<feature type="transmembrane region" description="Helical" evidence="5">
    <location>
        <begin position="82"/>
        <end position="103"/>
    </location>
</feature>
<protein>
    <recommendedName>
        <fullName evidence="8">Membrane-associated eicosanoid/glutathione metabolism (MAPEG) protein</fullName>
    </recommendedName>
</protein>
<reference evidence="6 7" key="1">
    <citation type="journal article" date="2021" name="Nat. Commun.">
        <title>Genetic determinants of endophytism in the Arabidopsis root mycobiome.</title>
        <authorList>
            <person name="Mesny F."/>
            <person name="Miyauchi S."/>
            <person name="Thiergart T."/>
            <person name="Pickel B."/>
            <person name="Atanasova L."/>
            <person name="Karlsson M."/>
            <person name="Huettel B."/>
            <person name="Barry K.W."/>
            <person name="Haridas S."/>
            <person name="Chen C."/>
            <person name="Bauer D."/>
            <person name="Andreopoulos W."/>
            <person name="Pangilinan J."/>
            <person name="LaButti K."/>
            <person name="Riley R."/>
            <person name="Lipzen A."/>
            <person name="Clum A."/>
            <person name="Drula E."/>
            <person name="Henrissat B."/>
            <person name="Kohler A."/>
            <person name="Grigoriev I.V."/>
            <person name="Martin F.M."/>
            <person name="Hacquard S."/>
        </authorList>
    </citation>
    <scope>NUCLEOTIDE SEQUENCE [LARGE SCALE GENOMIC DNA]</scope>
    <source>
        <strain evidence="6 7">MPI-SDFR-AT-0080</strain>
    </source>
</reference>
<dbReference type="EMBL" id="JAGTJR010000010">
    <property type="protein sequence ID" value="KAH7053359.1"/>
    <property type="molecule type" value="Genomic_DNA"/>
</dbReference>
<dbReference type="InterPro" id="IPR023352">
    <property type="entry name" value="MAPEG-like_dom_sf"/>
</dbReference>
<dbReference type="PANTHER" id="PTHR35371">
    <property type="entry name" value="INNER MEMBRANE PROTEIN"/>
    <property type="match status" value="1"/>
</dbReference>
<accession>A0ABQ8GEH4</accession>
<feature type="transmembrane region" description="Helical" evidence="5">
    <location>
        <begin position="16"/>
        <end position="36"/>
    </location>
</feature>
<evidence type="ECO:0008006" key="8">
    <source>
        <dbReference type="Google" id="ProtNLM"/>
    </source>
</evidence>
<comment type="subcellular location">
    <subcellularLocation>
        <location evidence="1">Membrane</location>
    </subcellularLocation>
</comment>
<feature type="transmembrane region" description="Helical" evidence="5">
    <location>
        <begin position="138"/>
        <end position="158"/>
    </location>
</feature>
<dbReference type="SUPFAM" id="SSF161084">
    <property type="entry name" value="MAPEG domain-like"/>
    <property type="match status" value="1"/>
</dbReference>
<dbReference type="Pfam" id="PF01124">
    <property type="entry name" value="MAPEG"/>
    <property type="match status" value="1"/>
</dbReference>
<organism evidence="6 7">
    <name type="scientific">Macrophomina phaseolina</name>
    <dbReference type="NCBI Taxonomy" id="35725"/>
    <lineage>
        <taxon>Eukaryota</taxon>
        <taxon>Fungi</taxon>
        <taxon>Dikarya</taxon>
        <taxon>Ascomycota</taxon>
        <taxon>Pezizomycotina</taxon>
        <taxon>Dothideomycetes</taxon>
        <taxon>Dothideomycetes incertae sedis</taxon>
        <taxon>Botryosphaeriales</taxon>
        <taxon>Botryosphaeriaceae</taxon>
        <taxon>Macrophomina</taxon>
    </lineage>
</organism>
<dbReference type="Proteomes" id="UP000774617">
    <property type="component" value="Unassembled WGS sequence"/>
</dbReference>
<evidence type="ECO:0000256" key="2">
    <source>
        <dbReference type="ARBA" id="ARBA00022692"/>
    </source>
</evidence>
<keyword evidence="4 5" id="KW-0472">Membrane</keyword>
<evidence type="ECO:0000256" key="3">
    <source>
        <dbReference type="ARBA" id="ARBA00022989"/>
    </source>
</evidence>
<evidence type="ECO:0000313" key="7">
    <source>
        <dbReference type="Proteomes" id="UP000774617"/>
    </source>
</evidence>
<keyword evidence="7" id="KW-1185">Reference proteome</keyword>